<evidence type="ECO:0000313" key="1">
    <source>
        <dbReference type="EMBL" id="KKL26743.1"/>
    </source>
</evidence>
<proteinExistence type="predicted"/>
<dbReference type="Pfam" id="PF13489">
    <property type="entry name" value="Methyltransf_23"/>
    <property type="match status" value="1"/>
</dbReference>
<dbReference type="SUPFAM" id="SSF53335">
    <property type="entry name" value="S-adenosyl-L-methionine-dependent methyltransferases"/>
    <property type="match status" value="1"/>
</dbReference>
<dbReference type="CDD" id="cd02440">
    <property type="entry name" value="AdoMet_MTases"/>
    <property type="match status" value="1"/>
</dbReference>
<sequence length="249" mass="28135">MTNEQNRTVLDGKLLEIISGLVTQPAPDPLLYQCRVTFDGVNLSGKALLEIGAGNGVMSAYAVIHGARRVVALEPETAGSTKGSISSIQQIAQRLGGEIMAIHATSLQEYPPSKEKFDIVLLHDSVNHLDEADCMKLHYDKAARERYTELFRKIVSMMRPGKLLLLSDCSRGNLYDKIGMSNPFVPQIEWQKHQSPEVWIKLLRPLGFDKMRLRWHVPYRLKRLGLLVGNRLANFFLTSHFHLMARYLP</sequence>
<dbReference type="InterPro" id="IPR029063">
    <property type="entry name" value="SAM-dependent_MTases_sf"/>
</dbReference>
<dbReference type="EMBL" id="LAZR01035726">
    <property type="protein sequence ID" value="KKL26743.1"/>
    <property type="molecule type" value="Genomic_DNA"/>
</dbReference>
<comment type="caution">
    <text evidence="1">The sequence shown here is derived from an EMBL/GenBank/DDBJ whole genome shotgun (WGS) entry which is preliminary data.</text>
</comment>
<organism evidence="1">
    <name type="scientific">marine sediment metagenome</name>
    <dbReference type="NCBI Taxonomy" id="412755"/>
    <lineage>
        <taxon>unclassified sequences</taxon>
        <taxon>metagenomes</taxon>
        <taxon>ecological metagenomes</taxon>
    </lineage>
</organism>
<name>A0A0F9ESE0_9ZZZZ</name>
<accession>A0A0F9ESE0</accession>
<dbReference type="Gene3D" id="3.40.50.150">
    <property type="entry name" value="Vaccinia Virus protein VP39"/>
    <property type="match status" value="1"/>
</dbReference>
<protein>
    <submittedName>
        <fullName evidence="1">Uncharacterized protein</fullName>
    </submittedName>
</protein>
<gene>
    <name evidence="1" type="ORF">LCGC14_2392240</name>
</gene>
<dbReference type="AlphaFoldDB" id="A0A0F9ESE0"/>
<reference evidence="1" key="1">
    <citation type="journal article" date="2015" name="Nature">
        <title>Complex archaea that bridge the gap between prokaryotes and eukaryotes.</title>
        <authorList>
            <person name="Spang A."/>
            <person name="Saw J.H."/>
            <person name="Jorgensen S.L."/>
            <person name="Zaremba-Niedzwiedzka K."/>
            <person name="Martijn J."/>
            <person name="Lind A.E."/>
            <person name="van Eijk R."/>
            <person name="Schleper C."/>
            <person name="Guy L."/>
            <person name="Ettema T.J."/>
        </authorList>
    </citation>
    <scope>NUCLEOTIDE SEQUENCE</scope>
</reference>